<comment type="caution">
    <text evidence="2">The sequence shown here is derived from an EMBL/GenBank/DDBJ whole genome shotgun (WGS) entry which is preliminary data.</text>
</comment>
<dbReference type="Pfam" id="PF26071">
    <property type="entry name" value="DUF8028"/>
    <property type="match status" value="1"/>
</dbReference>
<keyword evidence="3" id="KW-1185">Reference proteome</keyword>
<name>A0A5D5AJI8_9EURY</name>
<protein>
    <submittedName>
        <fullName evidence="2">Uncharacterized protein</fullName>
    </submittedName>
</protein>
<proteinExistence type="predicted"/>
<accession>A0A5D5AJI8</accession>
<reference evidence="2 3" key="1">
    <citation type="submission" date="2019-08" db="EMBL/GenBank/DDBJ databases">
        <title>Archaea genome.</title>
        <authorList>
            <person name="Kajale S."/>
            <person name="Shouche Y."/>
            <person name="Deshpande N."/>
            <person name="Sharma A."/>
        </authorList>
    </citation>
    <scope>NUCLEOTIDE SEQUENCE [LARGE SCALE GENOMIC DNA]</scope>
    <source>
        <strain evidence="2 3">ESP3B_9</strain>
    </source>
</reference>
<sequence>MSGPPVESENDDRRKMLERVVPTLAEPIRRAGFWTAIVAPFLYFPVLFNGLGTWLELLFFLGLLSVNVLALYVGHTYRR</sequence>
<keyword evidence="1" id="KW-0472">Membrane</keyword>
<dbReference type="Proteomes" id="UP000324104">
    <property type="component" value="Unassembled WGS sequence"/>
</dbReference>
<evidence type="ECO:0000256" key="1">
    <source>
        <dbReference type="SAM" id="Phobius"/>
    </source>
</evidence>
<organism evidence="2 3">
    <name type="scientific">Natrialba swarupiae</name>
    <dbReference type="NCBI Taxonomy" id="2448032"/>
    <lineage>
        <taxon>Archaea</taxon>
        <taxon>Methanobacteriati</taxon>
        <taxon>Methanobacteriota</taxon>
        <taxon>Stenosarchaea group</taxon>
        <taxon>Halobacteria</taxon>
        <taxon>Halobacteriales</taxon>
        <taxon>Natrialbaceae</taxon>
        <taxon>Natrialba</taxon>
    </lineage>
</organism>
<feature type="transmembrane region" description="Helical" evidence="1">
    <location>
        <begin position="54"/>
        <end position="73"/>
    </location>
</feature>
<dbReference type="RefSeq" id="WP_149082131.1">
    <property type="nucleotide sequence ID" value="NZ_VTAW01000019.1"/>
</dbReference>
<gene>
    <name evidence="2" type="ORF">FYC77_14080</name>
</gene>
<keyword evidence="1" id="KW-1133">Transmembrane helix</keyword>
<dbReference type="InterPro" id="IPR058341">
    <property type="entry name" value="DUF8028"/>
</dbReference>
<dbReference type="EMBL" id="VTAW01000019">
    <property type="protein sequence ID" value="TYT61334.1"/>
    <property type="molecule type" value="Genomic_DNA"/>
</dbReference>
<dbReference type="AlphaFoldDB" id="A0A5D5AJI8"/>
<keyword evidence="1" id="KW-0812">Transmembrane</keyword>
<evidence type="ECO:0000313" key="2">
    <source>
        <dbReference type="EMBL" id="TYT61334.1"/>
    </source>
</evidence>
<evidence type="ECO:0000313" key="3">
    <source>
        <dbReference type="Proteomes" id="UP000324104"/>
    </source>
</evidence>